<dbReference type="Pfam" id="PF01314">
    <property type="entry name" value="AFOR_C"/>
    <property type="match status" value="1"/>
</dbReference>
<name>A0A497EZT7_9CREN</name>
<evidence type="ECO:0000313" key="2">
    <source>
        <dbReference type="EMBL" id="RLE52552.1"/>
    </source>
</evidence>
<gene>
    <name evidence="2" type="ORF">DRJ26_04580</name>
</gene>
<sequence>MVKEYYRLMGWDEKKGKPLRSTLQRLGLDFAINPKTLFYFSKI</sequence>
<dbReference type="AlphaFoldDB" id="A0A497EZT7"/>
<feature type="domain" description="Aldehyde ferredoxin oxidoreductase C-terminal" evidence="1">
    <location>
        <begin position="1"/>
        <end position="28"/>
    </location>
</feature>
<evidence type="ECO:0000259" key="1">
    <source>
        <dbReference type="Pfam" id="PF01314"/>
    </source>
</evidence>
<dbReference type="SUPFAM" id="SSF48310">
    <property type="entry name" value="Aldehyde ferredoxin oxidoreductase, C-terminal domains"/>
    <property type="match status" value="1"/>
</dbReference>
<dbReference type="InterPro" id="IPR036021">
    <property type="entry name" value="Tungsten_al_ferr_oxy-like_C"/>
</dbReference>
<accession>A0A497EZT7</accession>
<comment type="caution">
    <text evidence="2">The sequence shown here is derived from an EMBL/GenBank/DDBJ whole genome shotgun (WGS) entry which is preliminary data.</text>
</comment>
<dbReference type="GO" id="GO:0016625">
    <property type="term" value="F:oxidoreductase activity, acting on the aldehyde or oxo group of donors, iron-sulfur protein as acceptor"/>
    <property type="evidence" value="ECO:0007669"/>
    <property type="project" value="InterPro"/>
</dbReference>
<dbReference type="Proteomes" id="UP000269499">
    <property type="component" value="Unassembled WGS sequence"/>
</dbReference>
<proteinExistence type="predicted"/>
<dbReference type="Gene3D" id="1.10.599.10">
    <property type="entry name" value="Aldehyde Ferredoxin Oxidoreductase Protein, subunit A, domain 3"/>
    <property type="match status" value="1"/>
</dbReference>
<dbReference type="GO" id="GO:0051536">
    <property type="term" value="F:iron-sulfur cluster binding"/>
    <property type="evidence" value="ECO:0007669"/>
    <property type="project" value="InterPro"/>
</dbReference>
<dbReference type="GO" id="GO:0009055">
    <property type="term" value="F:electron transfer activity"/>
    <property type="evidence" value="ECO:0007669"/>
    <property type="project" value="InterPro"/>
</dbReference>
<evidence type="ECO:0000313" key="3">
    <source>
        <dbReference type="Proteomes" id="UP000269499"/>
    </source>
</evidence>
<organism evidence="2 3">
    <name type="scientific">Thermoproteota archaeon</name>
    <dbReference type="NCBI Taxonomy" id="2056631"/>
    <lineage>
        <taxon>Archaea</taxon>
        <taxon>Thermoproteota</taxon>
    </lineage>
</organism>
<dbReference type="EMBL" id="QMRA01000111">
    <property type="protein sequence ID" value="RLE52552.1"/>
    <property type="molecule type" value="Genomic_DNA"/>
</dbReference>
<dbReference type="InterPro" id="IPR013985">
    <property type="entry name" value="Ald_Fedxn_OxRdtase_dom3"/>
</dbReference>
<reference evidence="2 3" key="1">
    <citation type="submission" date="2018-06" db="EMBL/GenBank/DDBJ databases">
        <title>Extensive metabolic versatility and redundancy in microbially diverse, dynamic hydrothermal sediments.</title>
        <authorList>
            <person name="Dombrowski N."/>
            <person name="Teske A."/>
            <person name="Baker B.J."/>
        </authorList>
    </citation>
    <scope>NUCLEOTIDE SEQUENCE [LARGE SCALE GENOMIC DNA]</scope>
    <source>
        <strain evidence="2">B20_G2</strain>
    </source>
</reference>
<dbReference type="InterPro" id="IPR001203">
    <property type="entry name" value="OxRdtase_Ald_Fedxn_C"/>
</dbReference>
<protein>
    <recommendedName>
        <fullName evidence="1">Aldehyde ferredoxin oxidoreductase C-terminal domain-containing protein</fullName>
    </recommendedName>
</protein>